<comment type="caution">
    <text evidence="2">The sequence shown here is derived from an EMBL/GenBank/DDBJ whole genome shotgun (WGS) entry which is preliminary data.</text>
</comment>
<accession>A0A085Z3Z7</accession>
<evidence type="ECO:0000256" key="1">
    <source>
        <dbReference type="SAM" id="Phobius"/>
    </source>
</evidence>
<dbReference type="AlphaFoldDB" id="A0A085Z3Z7"/>
<reference evidence="2 3" key="1">
    <citation type="submission" date="2014-07" db="EMBL/GenBank/DDBJ databases">
        <title>Genome of Chryseobacterium formosense LMG 24722.</title>
        <authorList>
            <person name="Pipes S.E."/>
            <person name="Stropko S.J."/>
            <person name="Newman J.D."/>
        </authorList>
    </citation>
    <scope>NUCLEOTIDE SEQUENCE [LARGE SCALE GENOMIC DNA]</scope>
    <source>
        <strain evidence="2 3">LMG 24722</strain>
    </source>
</reference>
<evidence type="ECO:0000313" key="3">
    <source>
        <dbReference type="Proteomes" id="UP000028713"/>
    </source>
</evidence>
<protein>
    <submittedName>
        <fullName evidence="2">Uncharacterized protein</fullName>
    </submittedName>
</protein>
<dbReference type="EMBL" id="JPRP01000001">
    <property type="protein sequence ID" value="KFE99160.1"/>
    <property type="molecule type" value="Genomic_DNA"/>
</dbReference>
<keyword evidence="1" id="KW-0472">Membrane</keyword>
<dbReference type="Proteomes" id="UP000028713">
    <property type="component" value="Unassembled WGS sequence"/>
</dbReference>
<proteinExistence type="predicted"/>
<gene>
    <name evidence="2" type="ORF">IX39_00255</name>
</gene>
<keyword evidence="1" id="KW-0812">Transmembrane</keyword>
<organism evidence="2 3">
    <name type="scientific">Chryseobacterium formosense</name>
    <dbReference type="NCBI Taxonomy" id="236814"/>
    <lineage>
        <taxon>Bacteria</taxon>
        <taxon>Pseudomonadati</taxon>
        <taxon>Bacteroidota</taxon>
        <taxon>Flavobacteriia</taxon>
        <taxon>Flavobacteriales</taxon>
        <taxon>Weeksellaceae</taxon>
        <taxon>Chryseobacterium group</taxon>
        <taxon>Chryseobacterium</taxon>
    </lineage>
</organism>
<evidence type="ECO:0000313" key="2">
    <source>
        <dbReference type="EMBL" id="KFE99160.1"/>
    </source>
</evidence>
<name>A0A085Z3Z7_9FLAO</name>
<sequence>MLIFIEENIKILYVIVILLLPYIFIVIYGYFRDKVKQKHNSHYDEIFIQKLLKTGVPLIINFESAVNNIEEKIITRNEDFDYLRQFFLLNILSDNQIDEVFTLVELKYKIGKKVFLKKIFFPFSKQSTESILKMQKKTTLYYNPKSPQESIVDLQFITNYI</sequence>
<keyword evidence="1" id="KW-1133">Transmembrane helix</keyword>
<keyword evidence="3" id="KW-1185">Reference proteome</keyword>
<feature type="transmembrane region" description="Helical" evidence="1">
    <location>
        <begin position="12"/>
        <end position="31"/>
    </location>
</feature>